<evidence type="ECO:0008006" key="3">
    <source>
        <dbReference type="Google" id="ProtNLM"/>
    </source>
</evidence>
<gene>
    <name evidence="1" type="ORF">JEM65_21500</name>
</gene>
<feature type="non-terminal residue" evidence="1">
    <location>
        <position position="1"/>
    </location>
</feature>
<dbReference type="InterPro" id="IPR036397">
    <property type="entry name" value="RNaseH_sf"/>
</dbReference>
<dbReference type="AlphaFoldDB" id="A0A934NJU0"/>
<evidence type="ECO:0000313" key="1">
    <source>
        <dbReference type="EMBL" id="MBJ7883198.1"/>
    </source>
</evidence>
<dbReference type="Proteomes" id="UP000662373">
    <property type="component" value="Unassembled WGS sequence"/>
</dbReference>
<dbReference type="Gene3D" id="3.30.420.10">
    <property type="entry name" value="Ribonuclease H-like superfamily/Ribonuclease H"/>
    <property type="match status" value="1"/>
</dbReference>
<dbReference type="GO" id="GO:0003676">
    <property type="term" value="F:nucleic acid binding"/>
    <property type="evidence" value="ECO:0007669"/>
    <property type="project" value="InterPro"/>
</dbReference>
<organism evidence="1 2">
    <name type="scientific">Gelidibacter salicanalis</name>
    <dbReference type="NCBI Taxonomy" id="291193"/>
    <lineage>
        <taxon>Bacteria</taxon>
        <taxon>Pseudomonadati</taxon>
        <taxon>Bacteroidota</taxon>
        <taxon>Flavobacteriia</taxon>
        <taxon>Flavobacteriales</taxon>
        <taxon>Flavobacteriaceae</taxon>
        <taxon>Gelidibacter</taxon>
    </lineage>
</organism>
<comment type="caution">
    <text evidence="1">The sequence shown here is derived from an EMBL/GenBank/DDBJ whole genome shotgun (WGS) entry which is preliminary data.</text>
</comment>
<accession>A0A934NJU0</accession>
<feature type="non-terminal residue" evidence="1">
    <location>
        <position position="108"/>
    </location>
</feature>
<sequence length="108" mass="12145">KNIVFSDEKNWLVDMHHNRRNSRYVAKDKDCVDPSIRYVARSKFPAKAMSFGLAGTDGFVFKPIWIDGSLNSAGYIELLNKKVLPALDDHYGVGNYILQQDGAPCHTS</sequence>
<reference evidence="1 2" key="1">
    <citation type="submission" date="2020-09" db="EMBL/GenBank/DDBJ databases">
        <title>Draft genome of Gelidibacter salicanalis PAMC21136.</title>
        <authorList>
            <person name="Park H."/>
        </authorList>
    </citation>
    <scope>NUCLEOTIDE SEQUENCE [LARGE SCALE GENOMIC DNA]</scope>
    <source>
        <strain evidence="1 2">PAMC21136</strain>
    </source>
</reference>
<proteinExistence type="predicted"/>
<protein>
    <recommendedName>
        <fullName evidence="3">Transposable element Tc3 transposase</fullName>
    </recommendedName>
</protein>
<dbReference type="EMBL" id="JAEHJZ010000282">
    <property type="protein sequence ID" value="MBJ7883198.1"/>
    <property type="molecule type" value="Genomic_DNA"/>
</dbReference>
<dbReference type="RefSeq" id="WP_199603803.1">
    <property type="nucleotide sequence ID" value="NZ_JAEHJZ010000282.1"/>
</dbReference>
<evidence type="ECO:0000313" key="2">
    <source>
        <dbReference type="Proteomes" id="UP000662373"/>
    </source>
</evidence>
<keyword evidence="2" id="KW-1185">Reference proteome</keyword>
<name>A0A934NJU0_9FLAO</name>